<reference evidence="2 3" key="1">
    <citation type="submission" date="2019-01" db="EMBL/GenBank/DDBJ databases">
        <title>A draft genome assembly of the solar-powered sea slug Elysia chlorotica.</title>
        <authorList>
            <person name="Cai H."/>
            <person name="Li Q."/>
            <person name="Fang X."/>
            <person name="Li J."/>
            <person name="Curtis N.E."/>
            <person name="Altenburger A."/>
            <person name="Shibata T."/>
            <person name="Feng M."/>
            <person name="Maeda T."/>
            <person name="Schwartz J.A."/>
            <person name="Shigenobu S."/>
            <person name="Lundholm N."/>
            <person name="Nishiyama T."/>
            <person name="Yang H."/>
            <person name="Hasebe M."/>
            <person name="Li S."/>
            <person name="Pierce S.K."/>
            <person name="Wang J."/>
        </authorList>
    </citation>
    <scope>NUCLEOTIDE SEQUENCE [LARGE SCALE GENOMIC DNA]</scope>
    <source>
        <strain evidence="2">EC2010</strain>
        <tissue evidence="2">Whole organism of an adult</tissue>
    </source>
</reference>
<feature type="region of interest" description="Disordered" evidence="1">
    <location>
        <begin position="93"/>
        <end position="117"/>
    </location>
</feature>
<protein>
    <submittedName>
        <fullName evidence="2">Uncharacterized protein</fullName>
    </submittedName>
</protein>
<feature type="region of interest" description="Disordered" evidence="1">
    <location>
        <begin position="312"/>
        <end position="333"/>
    </location>
</feature>
<evidence type="ECO:0000256" key="1">
    <source>
        <dbReference type="SAM" id="MobiDB-lite"/>
    </source>
</evidence>
<evidence type="ECO:0000313" key="3">
    <source>
        <dbReference type="Proteomes" id="UP000271974"/>
    </source>
</evidence>
<accession>A0A433SK90</accession>
<feature type="compositionally biased region" description="Polar residues" evidence="1">
    <location>
        <begin position="99"/>
        <end position="117"/>
    </location>
</feature>
<name>A0A433SK90_ELYCH</name>
<sequence>MPMDKYQQQSEKSNLWARRRNKTADLLLDGQLRYLEKTWRQGVKQHLRGKFRLEEELRALVNISEGYRDDSDHISNSSDFGPRRARSCLEILRKHQTERSTPTSSKKSCNLSSNQRPLSASRNFSIKTEYLRNEHVNVDGISQEVPCREKIDCLKHDLAETRFPRQDGSELEKSAIFENGHQCIYEHSRQAVPMSLSEPKIRPFSEKSSLRCTSSCKFVEDGKLWKTPCKHFPCLIPNTYHALGFRRDDITTWSQVKFRNSFSNSLSFSHGTSEDILSRDSKYPNNYSNLIREIENNAVDLTQTKVIDLKHKQDSEDSEHYGDKESGADKNLQESEEMYANVVPKWMRGKQPKQFSFRPASGPTFGPKPRDPILEHVRQGLQQSQPPDRPAPRMTVAGRMRGLRSLVHEMREKHERAKPVDWSVNYGQRLPMRVLLNPVIPETVL</sequence>
<proteinExistence type="predicted"/>
<organism evidence="2 3">
    <name type="scientific">Elysia chlorotica</name>
    <name type="common">Eastern emerald elysia</name>
    <name type="synonym">Sea slug</name>
    <dbReference type="NCBI Taxonomy" id="188477"/>
    <lineage>
        <taxon>Eukaryota</taxon>
        <taxon>Metazoa</taxon>
        <taxon>Spiralia</taxon>
        <taxon>Lophotrochozoa</taxon>
        <taxon>Mollusca</taxon>
        <taxon>Gastropoda</taxon>
        <taxon>Heterobranchia</taxon>
        <taxon>Euthyneura</taxon>
        <taxon>Panpulmonata</taxon>
        <taxon>Sacoglossa</taxon>
        <taxon>Placobranchoidea</taxon>
        <taxon>Plakobranchidae</taxon>
        <taxon>Elysia</taxon>
    </lineage>
</organism>
<evidence type="ECO:0000313" key="2">
    <source>
        <dbReference type="EMBL" id="RUS69552.1"/>
    </source>
</evidence>
<comment type="caution">
    <text evidence="2">The sequence shown here is derived from an EMBL/GenBank/DDBJ whole genome shotgun (WGS) entry which is preliminary data.</text>
</comment>
<gene>
    <name evidence="2" type="ORF">EGW08_022690</name>
</gene>
<dbReference type="OrthoDB" id="6156521at2759"/>
<dbReference type="EMBL" id="RQTK01001643">
    <property type="protein sequence ID" value="RUS69552.1"/>
    <property type="molecule type" value="Genomic_DNA"/>
</dbReference>
<keyword evidence="3" id="KW-1185">Reference proteome</keyword>
<dbReference type="AlphaFoldDB" id="A0A433SK90"/>
<dbReference type="Proteomes" id="UP000271974">
    <property type="component" value="Unassembled WGS sequence"/>
</dbReference>